<evidence type="ECO:0000313" key="16">
    <source>
        <dbReference type="Proteomes" id="UP000192095"/>
    </source>
</evidence>
<evidence type="ECO:0000313" key="13">
    <source>
        <dbReference type="Proteomes" id="UP000053719"/>
    </source>
</evidence>
<dbReference type="Proteomes" id="UP000031847">
    <property type="component" value="Unassembled WGS sequence"/>
</dbReference>
<dbReference type="Proteomes" id="UP000192085">
    <property type="component" value="Chromosome"/>
</dbReference>
<keyword evidence="1" id="KW-1133">Transmembrane helix</keyword>
<evidence type="ECO:0000313" key="12">
    <source>
        <dbReference type="Proteomes" id="UP000053612"/>
    </source>
</evidence>
<feature type="transmembrane region" description="Helical" evidence="1">
    <location>
        <begin position="7"/>
        <end position="31"/>
    </location>
</feature>
<feature type="transmembrane region" description="Helical" evidence="1">
    <location>
        <begin position="105"/>
        <end position="121"/>
    </location>
</feature>
<evidence type="ECO:0000313" key="4">
    <source>
        <dbReference type="EMBL" id="ARE13955.1"/>
    </source>
</evidence>
<dbReference type="Proteomes" id="UP001055586">
    <property type="component" value="Chromosome"/>
</dbReference>
<organism evidence="7 11">
    <name type="scientific">Lactococcus lactis subsp. lactis</name>
    <name type="common">Streptococcus lactis</name>
    <dbReference type="NCBI Taxonomy" id="1360"/>
    <lineage>
        <taxon>Bacteria</taxon>
        <taxon>Bacillati</taxon>
        <taxon>Bacillota</taxon>
        <taxon>Bacilli</taxon>
        <taxon>Lactobacillales</taxon>
        <taxon>Streptococcaceae</taxon>
        <taxon>Lactococcus</taxon>
    </lineage>
</organism>
<feature type="transmembrane region" description="Helical" evidence="1">
    <location>
        <begin position="83"/>
        <end position="99"/>
    </location>
</feature>
<reference evidence="5" key="7">
    <citation type="submission" date="2023-07" db="EMBL/GenBank/DDBJ databases">
        <authorList>
            <person name="McDonnell B."/>
        </authorList>
    </citation>
    <scope>NUCLEOTIDE SEQUENCE</scope>
    <source>
        <strain evidence="10">223</strain>
        <strain evidence="5">UC06</strain>
    </source>
</reference>
<reference evidence="8" key="4">
    <citation type="journal article" date="2017" name="Genome Announc.">
        <title>Draft Genome Sequences of 24 Lactococcus lactis Strains.</title>
        <authorList>
            <person name="Backus L."/>
            <person name="Wels M."/>
            <person name="Boekhorst J."/>
            <person name="Dijkstra A.R."/>
            <person name="Beerthuyzen M."/>
            <person name="Kelly W.J."/>
            <person name="Siezen R.J."/>
            <person name="van Hijum S.A."/>
            <person name="Bachmann H."/>
        </authorList>
    </citation>
    <scope>NUCLEOTIDE SEQUENCE</scope>
    <source>
        <strain evidence="8">LMG9447</strain>
        <strain evidence="9">M20</strain>
    </source>
</reference>
<reference evidence="6 17" key="5">
    <citation type="submission" date="2018-03" db="EMBL/GenBank/DDBJ databases">
        <title>Genome sequence of Lactococcus lactis strain 14B4 from almond drupe.</title>
        <authorList>
            <person name="Tran T.D."/>
            <person name="McGarvey J.A."/>
            <person name="Huynh S."/>
            <person name="Parker C.T."/>
        </authorList>
    </citation>
    <scope>NUCLEOTIDE SEQUENCE [LARGE SCALE GENOMIC DNA]</scope>
    <source>
        <strain evidence="6 17">14B4</strain>
    </source>
</reference>
<evidence type="ECO:0000313" key="17">
    <source>
        <dbReference type="Proteomes" id="UP000245919"/>
    </source>
</evidence>
<dbReference type="Proteomes" id="UP000192095">
    <property type="component" value="Chromosome"/>
</dbReference>
<dbReference type="EMBL" id="CP015904">
    <property type="protein sequence ID" value="ARE13955.1"/>
    <property type="molecule type" value="Genomic_DNA"/>
</dbReference>
<proteinExistence type="predicted"/>
<gene>
    <name evidence="7" type="ORF">JCM5805K_2113</name>
    <name evidence="6" type="ORF">LL14B4_08700</name>
    <name evidence="10" type="ORF">LL223_1735</name>
    <name evidence="2" type="ORF">LL229_1802</name>
    <name evidence="3" type="ORF">LL275_1691</name>
    <name evidence="5" type="ORF">LLUC06_1801</name>
    <name evidence="4" type="ORF">LLUC11_1626</name>
    <name evidence="8" type="ORF">LMG9449_1315</name>
    <name evidence="9" type="ORF">M20_0980</name>
</gene>
<protein>
    <submittedName>
        <fullName evidence="7">Uncharacterized protein conserved in bacteria</fullName>
    </submittedName>
</protein>
<feature type="transmembrane region" description="Helical" evidence="1">
    <location>
        <begin position="51"/>
        <end position="71"/>
    </location>
</feature>
<reference evidence="7 11" key="1">
    <citation type="submission" date="2015-01" db="EMBL/GenBank/DDBJ databases">
        <title>Lactococcus lactis subsp.lactis JCM 5805 whole genome shotgun sequence.</title>
        <authorList>
            <person name="Fujii T."/>
            <person name="Tomita Y."/>
            <person name="Ikushima S."/>
            <person name="Fujiwara D."/>
        </authorList>
    </citation>
    <scope>NUCLEOTIDE SEQUENCE [LARGE SCALE GENOMIC DNA]</scope>
    <source>
        <strain evidence="7 11">JCM 5805</strain>
    </source>
</reference>
<evidence type="ECO:0000256" key="1">
    <source>
        <dbReference type="SAM" id="Phobius"/>
    </source>
</evidence>
<reference evidence="10" key="6">
    <citation type="journal article" date="2020" name="Mol. Microbiol.">
        <title>The CWPS Rubik's cube: Linking diversity of cell wall polysaccharide structures with the encoded biosynthetic machinery of selected Lactococcus lactis strains.</title>
        <authorList>
            <person name="Mahony J."/>
            <person name="Frantzen C."/>
            <person name="Vinogradov E."/>
            <person name="Sadovskaya I."/>
            <person name="Theodorou I."/>
            <person name="Kelleher P."/>
            <person name="Chapot-Chartier M.P."/>
            <person name="Cambillau C."/>
            <person name="Holo H."/>
            <person name="van Sinderen D."/>
        </authorList>
    </citation>
    <scope>NUCLEOTIDE SEQUENCE</scope>
    <source>
        <strain evidence="10">223</strain>
    </source>
</reference>
<dbReference type="Proteomes" id="UP000192067">
    <property type="component" value="Chromosome"/>
</dbReference>
<dbReference type="EMBL" id="CP015902">
    <property type="protein sequence ID" value="ARE21343.1"/>
    <property type="molecule type" value="Genomic_DNA"/>
</dbReference>
<name>A0A0A7T7G7_LACLL</name>
<dbReference type="Proteomes" id="UP000663169">
    <property type="component" value="Chromosome"/>
</dbReference>
<dbReference type="EMBL" id="LKLS01000106">
    <property type="protein sequence ID" value="KSU18672.1"/>
    <property type="molecule type" value="Genomic_DNA"/>
</dbReference>
<evidence type="ECO:0000313" key="2">
    <source>
        <dbReference type="EMBL" id="ARD96683.1"/>
    </source>
</evidence>
<dbReference type="EMBL" id="CP028160">
    <property type="protein sequence ID" value="AWN66237.1"/>
    <property type="molecule type" value="Genomic_DNA"/>
</dbReference>
<dbReference type="Proteomes" id="UP000053719">
    <property type="component" value="Unassembled WGS sequence"/>
</dbReference>
<dbReference type="EMBL" id="BBSI01000033">
    <property type="protein sequence ID" value="GAM80997.1"/>
    <property type="molecule type" value="Genomic_DNA"/>
</dbReference>
<reference evidence="2" key="8">
    <citation type="submission" date="2023-09" db="EMBL/GenBank/DDBJ databases">
        <title>Complete Genomes and Methylome analysis of Lactococcus lactis subs lactis strains.</title>
        <authorList>
            <person name="Fomenkov A."/>
            <person name="McDonnell B."/>
            <person name="Sun L."/>
            <person name="Van Sinderen D."/>
            <person name="Roberts R.J."/>
        </authorList>
    </citation>
    <scope>NUCLEOTIDE SEQUENCE</scope>
    <source>
        <strain evidence="2">229</strain>
    </source>
</reference>
<evidence type="ECO:0000313" key="10">
    <source>
        <dbReference type="EMBL" id="QRZ35376.1"/>
    </source>
</evidence>
<dbReference type="EMBL" id="CP031926">
    <property type="protein sequence ID" value="QRZ35376.1"/>
    <property type="molecule type" value="Genomic_DNA"/>
</dbReference>
<evidence type="ECO:0000313" key="11">
    <source>
        <dbReference type="Proteomes" id="UP000031847"/>
    </source>
</evidence>
<evidence type="ECO:0000313" key="7">
    <source>
        <dbReference type="EMBL" id="GAM80997.1"/>
    </source>
</evidence>
<evidence type="ECO:0000313" key="15">
    <source>
        <dbReference type="Proteomes" id="UP000192085"/>
    </source>
</evidence>
<reference evidence="12 13" key="2">
    <citation type="submission" date="2015-10" db="EMBL/GenBank/DDBJ databases">
        <title>Draft Genome Sequences of 11 Lactococcus lactis subspecies cremoris strains.</title>
        <authorList>
            <person name="Wels M."/>
            <person name="Backus L."/>
            <person name="Boekhorst J."/>
            <person name="Dijkstra A."/>
            <person name="Beerthuizen M."/>
            <person name="Kelly W."/>
            <person name="Siezen R."/>
            <person name="Bachmann H."/>
            <person name="Van Hijum S."/>
        </authorList>
    </citation>
    <scope>NUCLEOTIDE SEQUENCE [LARGE SCALE GENOMIC DNA]</scope>
    <source>
        <strain evidence="12">LMG9449</strain>
        <strain evidence="13">M20</strain>
    </source>
</reference>
<dbReference type="EMBL" id="CP015897">
    <property type="protein sequence ID" value="ARD99318.1"/>
    <property type="molecule type" value="Genomic_DNA"/>
</dbReference>
<reference evidence="14 15" key="3">
    <citation type="journal article" date="2017" name="BMC Genomics">
        <title>Comparative and functional genomics of the Lactococcus lactis taxon; insights into evolution and niche adaptation.</title>
        <authorList>
            <person name="Kelleher P."/>
            <person name="Bottacini F."/>
            <person name="Mahony J."/>
            <person name="Kilcawley K.N."/>
            <person name="van Sinderen D."/>
        </authorList>
    </citation>
    <scope>NUCLEOTIDE SEQUENCE [LARGE SCALE GENOMIC DNA]</scope>
    <source>
        <strain evidence="3 15">275</strain>
        <strain evidence="5 16">UC06</strain>
        <strain evidence="4 14">UC11</strain>
    </source>
</reference>
<dbReference type="AlphaFoldDB" id="A0A0A7T7G7"/>
<evidence type="ECO:0000313" key="3">
    <source>
        <dbReference type="EMBL" id="ARD99318.1"/>
    </source>
</evidence>
<evidence type="ECO:0000313" key="14">
    <source>
        <dbReference type="Proteomes" id="UP000192067"/>
    </source>
</evidence>
<dbReference type="Proteomes" id="UP000053612">
    <property type="component" value="Unassembled WGS sequence"/>
</dbReference>
<dbReference type="GeneID" id="89633857"/>
<dbReference type="EMBL" id="CP090823">
    <property type="protein sequence ID" value="ARD96683.1"/>
    <property type="molecule type" value="Genomic_DNA"/>
</dbReference>
<keyword evidence="1" id="KW-0472">Membrane</keyword>
<evidence type="ECO:0000313" key="5">
    <source>
        <dbReference type="EMBL" id="ARE21343.1"/>
    </source>
</evidence>
<evidence type="ECO:0000313" key="8">
    <source>
        <dbReference type="EMBL" id="KSU18672.1"/>
    </source>
</evidence>
<sequence>MRKSKIFALVGSIIFSILALVGLISFWAIIYMPENSEIMTELQDSGFDKQLLSTAAMIAALILIALLALNWVAFARLTKEKGWGIYFLVVGIFYCVASVFNGVGLILTLPVALCFILAYVYRRREVLENK</sequence>
<dbReference type="Proteomes" id="UP000245919">
    <property type="component" value="Chromosome"/>
</dbReference>
<dbReference type="EMBL" id="LKLU01000066">
    <property type="protein sequence ID" value="KSU21270.1"/>
    <property type="molecule type" value="Genomic_DNA"/>
</dbReference>
<evidence type="ECO:0000313" key="9">
    <source>
        <dbReference type="EMBL" id="KSU21270.1"/>
    </source>
</evidence>
<dbReference type="RefSeq" id="WP_003130340.1">
    <property type="nucleotide sequence ID" value="NZ_BAABQR010000006.1"/>
</dbReference>
<accession>A0A0A7T7G7</accession>
<keyword evidence="1" id="KW-0812">Transmembrane</keyword>
<evidence type="ECO:0000313" key="6">
    <source>
        <dbReference type="EMBL" id="AWN66237.1"/>
    </source>
</evidence>
<dbReference type="PATRIC" id="fig|1360.100.peg.1930"/>